<dbReference type="Proteomes" id="UP001345963">
    <property type="component" value="Unassembled WGS sequence"/>
</dbReference>
<name>A0ABU7BSD6_9TELE</name>
<gene>
    <name evidence="2" type="primary">CNRIP1_1</name>
    <name evidence="2" type="ORF">ATANTOWER_013147</name>
</gene>
<dbReference type="InterPro" id="IPR029204">
    <property type="entry name" value="CNRIP1"/>
</dbReference>
<comment type="caution">
    <text evidence="2">The sequence shown here is derived from an EMBL/GenBank/DDBJ whole genome shotgun (WGS) entry which is preliminary data.</text>
</comment>
<dbReference type="PANTHER" id="PTHR31952">
    <property type="entry name" value="CB1 CANNABINOID RECEPTOR-INTERACTING PROTEIN 1"/>
    <property type="match status" value="1"/>
</dbReference>
<feature type="compositionally biased region" description="Low complexity" evidence="1">
    <location>
        <begin position="59"/>
        <end position="69"/>
    </location>
</feature>
<keyword evidence="2" id="KW-0675">Receptor</keyword>
<keyword evidence="3" id="KW-1185">Reference proteome</keyword>
<evidence type="ECO:0000313" key="3">
    <source>
        <dbReference type="Proteomes" id="UP001345963"/>
    </source>
</evidence>
<proteinExistence type="predicted"/>
<organism evidence="2 3">
    <name type="scientific">Ataeniobius toweri</name>
    <dbReference type="NCBI Taxonomy" id="208326"/>
    <lineage>
        <taxon>Eukaryota</taxon>
        <taxon>Metazoa</taxon>
        <taxon>Chordata</taxon>
        <taxon>Craniata</taxon>
        <taxon>Vertebrata</taxon>
        <taxon>Euteleostomi</taxon>
        <taxon>Actinopterygii</taxon>
        <taxon>Neopterygii</taxon>
        <taxon>Teleostei</taxon>
        <taxon>Neoteleostei</taxon>
        <taxon>Acanthomorphata</taxon>
        <taxon>Ovalentaria</taxon>
        <taxon>Atherinomorphae</taxon>
        <taxon>Cyprinodontiformes</taxon>
        <taxon>Goodeidae</taxon>
        <taxon>Ataeniobius</taxon>
    </lineage>
</organism>
<reference evidence="2 3" key="1">
    <citation type="submission" date="2021-07" db="EMBL/GenBank/DDBJ databases">
        <authorList>
            <person name="Palmer J.M."/>
        </authorList>
    </citation>
    <scope>NUCLEOTIDE SEQUENCE [LARGE SCALE GENOMIC DNA]</scope>
    <source>
        <strain evidence="2 3">AT_MEX2019</strain>
        <tissue evidence="2">Muscle</tissue>
    </source>
</reference>
<sequence>MDFILKGSHIQEVIGAVFGLEMKEHLVTSWCSINCKLLRPTAFVPSEHERGLTGSCIRAAGSSSASSPPAWEPQDTEHHPGNMDDVPPIITIQIALRIQPNDGPVFFKVDGTRFGQSRTIKLLTGSKYKIEVVVKPGAVEATNMNIGGIIFPLEQQSRDEESVVYNGQYNTEGVPHTKSGDRQPVQVSIEFNKAGTFETVWQAKYYNYYKREHCQFGNKFSNIEYECKPNETRTLMWINKEAFN</sequence>
<protein>
    <submittedName>
        <fullName evidence="2">CB1 cannabinoid receptor-interacting protein 1</fullName>
    </submittedName>
</protein>
<evidence type="ECO:0000313" key="2">
    <source>
        <dbReference type="EMBL" id="MED6252540.1"/>
    </source>
</evidence>
<dbReference type="PANTHER" id="PTHR31952:SF2">
    <property type="entry name" value="CB1 CANNABINOID RECEPTOR-INTERACTING PROTEIN 1"/>
    <property type="match status" value="1"/>
</dbReference>
<accession>A0ABU7BSD6</accession>
<dbReference type="Pfam" id="PF15043">
    <property type="entry name" value="CNRIP1"/>
    <property type="match status" value="1"/>
</dbReference>
<dbReference type="EMBL" id="JAHUTI010061782">
    <property type="protein sequence ID" value="MED6252540.1"/>
    <property type="molecule type" value="Genomic_DNA"/>
</dbReference>
<evidence type="ECO:0000256" key="1">
    <source>
        <dbReference type="SAM" id="MobiDB-lite"/>
    </source>
</evidence>
<feature type="region of interest" description="Disordered" evidence="1">
    <location>
        <begin position="58"/>
        <end position="83"/>
    </location>
</feature>